<feature type="non-terminal residue" evidence="4">
    <location>
        <position position="1"/>
    </location>
</feature>
<evidence type="ECO:0000256" key="2">
    <source>
        <dbReference type="SAM" id="MobiDB-lite"/>
    </source>
</evidence>
<feature type="region of interest" description="Disordered" evidence="2">
    <location>
        <begin position="282"/>
        <end position="332"/>
    </location>
</feature>
<dbReference type="InterPro" id="IPR056615">
    <property type="entry name" value="FAZ1_C"/>
</dbReference>
<dbReference type="EMBL" id="MKKU01000545">
    <property type="protein sequence ID" value="RNF08152.1"/>
    <property type="molecule type" value="Genomic_DNA"/>
</dbReference>
<feature type="coiled-coil region" evidence="1">
    <location>
        <begin position="103"/>
        <end position="212"/>
    </location>
</feature>
<sequence length="332" mass="35885">ELDLAEKEAENGKLAEDLAEKEAENGKLAEDLAEKEAENGKLAEDLAVKEAENGKLAEALAAKDVHLEGLQTDVGKSLESVRSRCRELEELAAAREVAAAEEVDVLEGELAEALVQFKALEGENAALLALLAAKNAELRDANAAALTKLSELESRLASAEAEAREERDKADKLMATTQGALRAMGEENQQQLQQLRADHDEARAAMQAELAAHREMRIARINARLSDPDLCHSAPPQTKPASNEDPMEPEVLRSEPLYSVTLGEFSKARALNDQLELDLAEKEAENGKLAEDLAEKEAENGKLAEDLAEKEAENGKLAEDLAEKEAQNGKLA</sequence>
<evidence type="ECO:0000313" key="5">
    <source>
        <dbReference type="Proteomes" id="UP000284403"/>
    </source>
</evidence>
<feature type="domain" description="FAZ1 C-terminal region" evidence="3">
    <location>
        <begin position="297"/>
        <end position="331"/>
    </location>
</feature>
<evidence type="ECO:0000259" key="3">
    <source>
        <dbReference type="Pfam" id="PF23404"/>
    </source>
</evidence>
<dbReference type="AlphaFoldDB" id="A0A3R7MLQ7"/>
<gene>
    <name evidence="4" type="ORF">Tco025E_07262</name>
</gene>
<dbReference type="OrthoDB" id="252973at2759"/>
<feature type="domain" description="FAZ1 C-terminal region" evidence="3">
    <location>
        <begin position="22"/>
        <end position="56"/>
    </location>
</feature>
<dbReference type="RefSeq" id="XP_029225787.1">
    <property type="nucleotide sequence ID" value="XM_029374128.1"/>
</dbReference>
<reference evidence="4 5" key="1">
    <citation type="journal article" date="2018" name="BMC Genomics">
        <title>Genomic comparison of Trypanosoma conorhini and Trypanosoma rangeli to Trypanosoma cruzi strains of high and low virulence.</title>
        <authorList>
            <person name="Bradwell K.R."/>
            <person name="Koparde V.N."/>
            <person name="Matveyev A.V."/>
            <person name="Serrano M.G."/>
            <person name="Alves J.M."/>
            <person name="Parikh H."/>
            <person name="Huang B."/>
            <person name="Lee V."/>
            <person name="Espinosa-Alvarez O."/>
            <person name="Ortiz P.A."/>
            <person name="Costa-Martins A.G."/>
            <person name="Teixeira M.M."/>
            <person name="Buck G.A."/>
        </authorList>
    </citation>
    <scope>NUCLEOTIDE SEQUENCE [LARGE SCALE GENOMIC DNA]</scope>
    <source>
        <strain evidence="4 5">025E</strain>
    </source>
</reference>
<evidence type="ECO:0000313" key="4">
    <source>
        <dbReference type="EMBL" id="RNF08152.1"/>
    </source>
</evidence>
<keyword evidence="5" id="KW-1185">Reference proteome</keyword>
<proteinExistence type="predicted"/>
<feature type="region of interest" description="Disordered" evidence="2">
    <location>
        <begin position="1"/>
        <end position="25"/>
    </location>
</feature>
<protein>
    <submittedName>
        <fullName evidence="4">Myosin heavy chain</fullName>
    </submittedName>
</protein>
<dbReference type="Pfam" id="PF23404">
    <property type="entry name" value="FAZ1_C"/>
    <property type="match status" value="2"/>
</dbReference>
<feature type="region of interest" description="Disordered" evidence="2">
    <location>
        <begin position="227"/>
        <end position="254"/>
    </location>
</feature>
<organism evidence="4 5">
    <name type="scientific">Trypanosoma conorhini</name>
    <dbReference type="NCBI Taxonomy" id="83891"/>
    <lineage>
        <taxon>Eukaryota</taxon>
        <taxon>Discoba</taxon>
        <taxon>Euglenozoa</taxon>
        <taxon>Kinetoplastea</taxon>
        <taxon>Metakinetoplastina</taxon>
        <taxon>Trypanosomatida</taxon>
        <taxon>Trypanosomatidae</taxon>
        <taxon>Trypanosoma</taxon>
    </lineage>
</organism>
<dbReference type="GeneID" id="40320873"/>
<evidence type="ECO:0000256" key="1">
    <source>
        <dbReference type="SAM" id="Coils"/>
    </source>
</evidence>
<feature type="non-terminal residue" evidence="4">
    <location>
        <position position="332"/>
    </location>
</feature>
<dbReference type="Proteomes" id="UP000284403">
    <property type="component" value="Unassembled WGS sequence"/>
</dbReference>
<keyword evidence="1" id="KW-0175">Coiled coil</keyword>
<accession>A0A3R7MLQ7</accession>
<name>A0A3R7MLQ7_9TRYP</name>
<comment type="caution">
    <text evidence="4">The sequence shown here is derived from an EMBL/GenBank/DDBJ whole genome shotgun (WGS) entry which is preliminary data.</text>
</comment>